<evidence type="ECO:0000313" key="3">
    <source>
        <dbReference type="Proteomes" id="UP000324832"/>
    </source>
</evidence>
<proteinExistence type="predicted"/>
<keyword evidence="1" id="KW-1133">Transmembrane helix</keyword>
<feature type="transmembrane region" description="Helical" evidence="1">
    <location>
        <begin position="89"/>
        <end position="108"/>
    </location>
</feature>
<organism evidence="2 3">
    <name type="scientific">Leptidea sinapis</name>
    <dbReference type="NCBI Taxonomy" id="189913"/>
    <lineage>
        <taxon>Eukaryota</taxon>
        <taxon>Metazoa</taxon>
        <taxon>Ecdysozoa</taxon>
        <taxon>Arthropoda</taxon>
        <taxon>Hexapoda</taxon>
        <taxon>Insecta</taxon>
        <taxon>Pterygota</taxon>
        <taxon>Neoptera</taxon>
        <taxon>Endopterygota</taxon>
        <taxon>Lepidoptera</taxon>
        <taxon>Glossata</taxon>
        <taxon>Ditrysia</taxon>
        <taxon>Papilionoidea</taxon>
        <taxon>Pieridae</taxon>
        <taxon>Dismorphiinae</taxon>
        <taxon>Leptidea</taxon>
    </lineage>
</organism>
<keyword evidence="1" id="KW-0472">Membrane</keyword>
<sequence>MPICLSQNIVCLLAKSNIKDIYRVHGKINESKNPPIIVETGSTVLKTESLKYTSHHIWQDVKYYTQIKAILHTNYLSEHLTNKSHLGQFIIYIIIFINIVGLHMARYIRKDDQDPLINLRNEEQIHQLMIES</sequence>
<dbReference type="Proteomes" id="UP000324832">
    <property type="component" value="Unassembled WGS sequence"/>
</dbReference>
<accession>A0A5E4QQ87</accession>
<protein>
    <submittedName>
        <fullName evidence="2">Uncharacterized protein</fullName>
    </submittedName>
</protein>
<gene>
    <name evidence="2" type="ORF">LSINAPIS_LOCUS10609</name>
</gene>
<evidence type="ECO:0000313" key="2">
    <source>
        <dbReference type="EMBL" id="VVC99822.1"/>
    </source>
</evidence>
<name>A0A5E4QQ87_9NEOP</name>
<dbReference type="AlphaFoldDB" id="A0A5E4QQ87"/>
<keyword evidence="3" id="KW-1185">Reference proteome</keyword>
<dbReference type="EMBL" id="FZQP02004345">
    <property type="protein sequence ID" value="VVC99822.1"/>
    <property type="molecule type" value="Genomic_DNA"/>
</dbReference>
<keyword evidence="1" id="KW-0812">Transmembrane</keyword>
<reference evidence="2 3" key="1">
    <citation type="submission" date="2017-07" db="EMBL/GenBank/DDBJ databases">
        <authorList>
            <person name="Talla V."/>
            <person name="Backstrom N."/>
        </authorList>
    </citation>
    <scope>NUCLEOTIDE SEQUENCE [LARGE SCALE GENOMIC DNA]</scope>
</reference>
<evidence type="ECO:0000256" key="1">
    <source>
        <dbReference type="SAM" id="Phobius"/>
    </source>
</evidence>